<dbReference type="Pfam" id="PF12417">
    <property type="entry name" value="DUF3669"/>
    <property type="match status" value="1"/>
</dbReference>
<proteinExistence type="predicted"/>
<dbReference type="OrthoDB" id="2993351at2759"/>
<feature type="transmembrane region" description="Helical" evidence="1">
    <location>
        <begin position="12"/>
        <end position="32"/>
    </location>
</feature>
<dbReference type="PANTHER" id="PTHR40780">
    <property type="entry name" value="DUF3669 DOMAIN-CONTAINING PROTEIN"/>
    <property type="match status" value="1"/>
</dbReference>
<feature type="domain" description="DUF3669" evidence="2">
    <location>
        <begin position="237"/>
        <end position="274"/>
    </location>
</feature>
<evidence type="ECO:0000259" key="2">
    <source>
        <dbReference type="Pfam" id="PF12417"/>
    </source>
</evidence>
<keyword evidence="1" id="KW-1133">Transmembrane helix</keyword>
<dbReference type="InParanoid" id="A0A5J5F868"/>
<accession>A0A5J5F868</accession>
<name>A0A5J5F868_9PEZI</name>
<evidence type="ECO:0000313" key="4">
    <source>
        <dbReference type="Proteomes" id="UP000326924"/>
    </source>
</evidence>
<keyword evidence="4" id="KW-1185">Reference proteome</keyword>
<protein>
    <recommendedName>
        <fullName evidence="2">DUF3669 domain-containing protein</fullName>
    </recommendedName>
</protein>
<sequence>MSTPTDEPITPLRIGAGSFASIFVVCGGPLAFKIVHARENREILKKEYEALSYLYAACNTDSFFRVPKPLAFYDAEQEVLLATTHRPFLSRNSRIAHCPPAPISASFFEVLGNSDPVYAMDRVFALPGNVGRPICSQFMPDAITTSPNLCRLYFGKTFDQGKGSRFVNTNNFPLDVQRYQWLRATLSEEIQVHLPSAEEIALEMGEMLGRIHWHGGYDARDVEFIMGGDGFVGVTFYVIDFNQMRPWGRSYEDVSVLVDAFFQNDPYYPRPRDGGSMYRGFREGYLLAYPPTENSRVIAEAFLTAIEEKDGIVR</sequence>
<gene>
    <name evidence="3" type="ORF">FN846DRAFT_931516</name>
</gene>
<dbReference type="EMBL" id="VXIS01000018">
    <property type="protein sequence ID" value="KAA8913029.1"/>
    <property type="molecule type" value="Genomic_DNA"/>
</dbReference>
<reference evidence="3 4" key="1">
    <citation type="submission" date="2019-09" db="EMBL/GenBank/DDBJ databases">
        <title>Draft genome of the ectomycorrhizal ascomycete Sphaerosporella brunnea.</title>
        <authorList>
            <consortium name="DOE Joint Genome Institute"/>
            <person name="Benucci G.M."/>
            <person name="Marozzi G."/>
            <person name="Antonielli L."/>
            <person name="Sanchez S."/>
            <person name="Marco P."/>
            <person name="Wang X."/>
            <person name="Falini L.B."/>
            <person name="Barry K."/>
            <person name="Haridas S."/>
            <person name="Lipzen A."/>
            <person name="Labutti K."/>
            <person name="Grigoriev I.V."/>
            <person name="Murat C."/>
            <person name="Martin F."/>
            <person name="Albertini E."/>
            <person name="Donnini D."/>
            <person name="Bonito G."/>
        </authorList>
    </citation>
    <scope>NUCLEOTIDE SEQUENCE [LARGE SCALE GENOMIC DNA]</scope>
    <source>
        <strain evidence="3 4">Sb_GMNB300</strain>
    </source>
</reference>
<keyword evidence="1" id="KW-0812">Transmembrane</keyword>
<comment type="caution">
    <text evidence="3">The sequence shown here is derived from an EMBL/GenBank/DDBJ whole genome shotgun (WGS) entry which is preliminary data.</text>
</comment>
<keyword evidence="1" id="KW-0472">Membrane</keyword>
<dbReference type="PANTHER" id="PTHR40780:SF2">
    <property type="entry name" value="DUF3669 DOMAIN-CONTAINING PROTEIN"/>
    <property type="match status" value="1"/>
</dbReference>
<dbReference type="InterPro" id="IPR022137">
    <property type="entry name" value="Znf_prot_DUF3669"/>
</dbReference>
<dbReference type="AlphaFoldDB" id="A0A5J5F868"/>
<evidence type="ECO:0000256" key="1">
    <source>
        <dbReference type="SAM" id="Phobius"/>
    </source>
</evidence>
<organism evidence="3 4">
    <name type="scientific">Sphaerosporella brunnea</name>
    <dbReference type="NCBI Taxonomy" id="1250544"/>
    <lineage>
        <taxon>Eukaryota</taxon>
        <taxon>Fungi</taxon>
        <taxon>Dikarya</taxon>
        <taxon>Ascomycota</taxon>
        <taxon>Pezizomycotina</taxon>
        <taxon>Pezizomycetes</taxon>
        <taxon>Pezizales</taxon>
        <taxon>Pyronemataceae</taxon>
        <taxon>Sphaerosporella</taxon>
    </lineage>
</organism>
<evidence type="ECO:0000313" key="3">
    <source>
        <dbReference type="EMBL" id="KAA8913029.1"/>
    </source>
</evidence>
<dbReference type="Proteomes" id="UP000326924">
    <property type="component" value="Unassembled WGS sequence"/>
</dbReference>